<organism evidence="3 4">
    <name type="scientific">Ascobolus immersus RN42</name>
    <dbReference type="NCBI Taxonomy" id="1160509"/>
    <lineage>
        <taxon>Eukaryota</taxon>
        <taxon>Fungi</taxon>
        <taxon>Dikarya</taxon>
        <taxon>Ascomycota</taxon>
        <taxon>Pezizomycotina</taxon>
        <taxon>Pezizomycetes</taxon>
        <taxon>Pezizales</taxon>
        <taxon>Ascobolaceae</taxon>
        <taxon>Ascobolus</taxon>
    </lineage>
</organism>
<feature type="compositionally biased region" description="Basic and acidic residues" evidence="1">
    <location>
        <begin position="491"/>
        <end position="503"/>
    </location>
</feature>
<feature type="transmembrane region" description="Helical" evidence="2">
    <location>
        <begin position="186"/>
        <end position="205"/>
    </location>
</feature>
<name>A0A3N4HWW5_ASCIM</name>
<feature type="transmembrane region" description="Helical" evidence="2">
    <location>
        <begin position="211"/>
        <end position="231"/>
    </location>
</feature>
<keyword evidence="4" id="KW-1185">Reference proteome</keyword>
<dbReference type="Proteomes" id="UP000275078">
    <property type="component" value="Unassembled WGS sequence"/>
</dbReference>
<sequence>MFPPFVAGYIPRAFSPHIPSMSLHPLHPPLTTLATTSYLISIGLTTHSLLARPSILSIHDRYPSPLSPYAPLMGMYFVPQQLLQGLWLYRLWKTGGSTTSWLRGVGPESAPLVTEVDDDEDEATLVADDEADVEESRLYASKVPEEILPPAMPITDHTALPYPGTVPYSALRESNTVKKRTALSTAFYLPIYTLSNLFFILGLASFRQQTFVLALVSVATFTAINAVFVAARLGNLGLNLKGPPEGLRKCESRRLEVLLHWVVKGNVGLGCMLLLEVVGVLYLHHSMCPLSGKLFLGISVVTVAALSDVVLGVVMLFTSFALAMGQTGRWGAQLFILALIVGSVVGIKALVVALTESHVVDPNGIPSPSNSPPVGKYGALDVDQATGANTTTGLLTAASAILGSSSGRTARHGTSDVARGGGTPGGGDPRMSKDQGVGVSWNSEVVEVADGKDGVNVKAGFGGSNGKRVGSMPDGPVRKFAGELNAPQFHSHGEDERRCPPKK</sequence>
<evidence type="ECO:0000313" key="3">
    <source>
        <dbReference type="EMBL" id="RPA78159.1"/>
    </source>
</evidence>
<keyword evidence="2" id="KW-1133">Transmembrane helix</keyword>
<dbReference type="AlphaFoldDB" id="A0A3N4HWW5"/>
<gene>
    <name evidence="3" type="ORF">BJ508DRAFT_309513</name>
</gene>
<protein>
    <submittedName>
        <fullName evidence="3">Uncharacterized protein</fullName>
    </submittedName>
</protein>
<reference evidence="3 4" key="1">
    <citation type="journal article" date="2018" name="Nat. Ecol. Evol.">
        <title>Pezizomycetes genomes reveal the molecular basis of ectomycorrhizal truffle lifestyle.</title>
        <authorList>
            <person name="Murat C."/>
            <person name="Payen T."/>
            <person name="Noel B."/>
            <person name="Kuo A."/>
            <person name="Morin E."/>
            <person name="Chen J."/>
            <person name="Kohler A."/>
            <person name="Krizsan K."/>
            <person name="Balestrini R."/>
            <person name="Da Silva C."/>
            <person name="Montanini B."/>
            <person name="Hainaut M."/>
            <person name="Levati E."/>
            <person name="Barry K.W."/>
            <person name="Belfiori B."/>
            <person name="Cichocki N."/>
            <person name="Clum A."/>
            <person name="Dockter R.B."/>
            <person name="Fauchery L."/>
            <person name="Guy J."/>
            <person name="Iotti M."/>
            <person name="Le Tacon F."/>
            <person name="Lindquist E.A."/>
            <person name="Lipzen A."/>
            <person name="Malagnac F."/>
            <person name="Mello A."/>
            <person name="Molinier V."/>
            <person name="Miyauchi S."/>
            <person name="Poulain J."/>
            <person name="Riccioni C."/>
            <person name="Rubini A."/>
            <person name="Sitrit Y."/>
            <person name="Splivallo R."/>
            <person name="Traeger S."/>
            <person name="Wang M."/>
            <person name="Zifcakova L."/>
            <person name="Wipf D."/>
            <person name="Zambonelli A."/>
            <person name="Paolocci F."/>
            <person name="Nowrousian M."/>
            <person name="Ottonello S."/>
            <person name="Baldrian P."/>
            <person name="Spatafora J.W."/>
            <person name="Henrissat B."/>
            <person name="Nagy L.G."/>
            <person name="Aury J.M."/>
            <person name="Wincker P."/>
            <person name="Grigoriev I.V."/>
            <person name="Bonfante P."/>
            <person name="Martin F.M."/>
        </authorList>
    </citation>
    <scope>NUCLEOTIDE SEQUENCE [LARGE SCALE GENOMIC DNA]</scope>
    <source>
        <strain evidence="3 4">RN42</strain>
    </source>
</reference>
<dbReference type="EMBL" id="ML119715">
    <property type="protein sequence ID" value="RPA78159.1"/>
    <property type="molecule type" value="Genomic_DNA"/>
</dbReference>
<feature type="transmembrane region" description="Helical" evidence="2">
    <location>
        <begin position="334"/>
        <end position="354"/>
    </location>
</feature>
<accession>A0A3N4HWW5</accession>
<dbReference type="OrthoDB" id="2332199at2759"/>
<feature type="transmembrane region" description="Helical" evidence="2">
    <location>
        <begin position="294"/>
        <end position="322"/>
    </location>
</feature>
<feature type="transmembrane region" description="Helical" evidence="2">
    <location>
        <begin position="258"/>
        <end position="282"/>
    </location>
</feature>
<feature type="region of interest" description="Disordered" evidence="1">
    <location>
        <begin position="457"/>
        <end position="503"/>
    </location>
</feature>
<evidence type="ECO:0000313" key="4">
    <source>
        <dbReference type="Proteomes" id="UP000275078"/>
    </source>
</evidence>
<proteinExistence type="predicted"/>
<evidence type="ECO:0000256" key="2">
    <source>
        <dbReference type="SAM" id="Phobius"/>
    </source>
</evidence>
<feature type="region of interest" description="Disordered" evidence="1">
    <location>
        <begin position="405"/>
        <end position="436"/>
    </location>
</feature>
<keyword evidence="2" id="KW-0472">Membrane</keyword>
<keyword evidence="2" id="KW-0812">Transmembrane</keyword>
<evidence type="ECO:0000256" key="1">
    <source>
        <dbReference type="SAM" id="MobiDB-lite"/>
    </source>
</evidence>
<feature type="compositionally biased region" description="Gly residues" evidence="1">
    <location>
        <begin position="419"/>
        <end position="428"/>
    </location>
</feature>